<dbReference type="STRING" id="290397.Adeh_2255"/>
<evidence type="ECO:0000313" key="4">
    <source>
        <dbReference type="Proteomes" id="UP000001935"/>
    </source>
</evidence>
<dbReference type="SUPFAM" id="SSF51905">
    <property type="entry name" value="FAD/NAD(P)-binding domain"/>
    <property type="match status" value="1"/>
</dbReference>
<reference evidence="3 4" key="1">
    <citation type="submission" date="2006-01" db="EMBL/GenBank/DDBJ databases">
        <title>Complete sequence of Anaeromyxobacter dehalogenans 2CP-C.</title>
        <authorList>
            <consortium name="US DOE Joint Genome Institute"/>
            <person name="Copeland A."/>
            <person name="Lucas S."/>
            <person name="Lapidus A."/>
            <person name="Barry K."/>
            <person name="Detter J.C."/>
            <person name="Glavina T."/>
            <person name="Hammon N."/>
            <person name="Israni S."/>
            <person name="Pitluck S."/>
            <person name="Brettin T."/>
            <person name="Bruce D."/>
            <person name="Han C."/>
            <person name="Tapia R."/>
            <person name="Gilna P."/>
            <person name="Kiss H."/>
            <person name="Schmutz J."/>
            <person name="Larimer F."/>
            <person name="Land M."/>
            <person name="Kyrpides N."/>
            <person name="Anderson I."/>
            <person name="Sanford R.A."/>
            <person name="Ritalahti K.M."/>
            <person name="Thomas H.S."/>
            <person name="Kirby J.R."/>
            <person name="Zhulin I.B."/>
            <person name="Loeffler F.E."/>
            <person name="Richardson P."/>
        </authorList>
    </citation>
    <scope>NUCLEOTIDE SEQUENCE [LARGE SCALE GENOMIC DNA]</scope>
    <source>
        <strain evidence="3 4">2CP-C</strain>
    </source>
</reference>
<dbReference type="PANTHER" id="PTHR43539">
    <property type="entry name" value="FLAVIN-BINDING MONOOXYGENASE-LIKE PROTEIN (AFU_ORTHOLOGUE AFUA_4G09220)"/>
    <property type="match status" value="1"/>
</dbReference>
<dbReference type="Pfam" id="PF13738">
    <property type="entry name" value="Pyr_redox_3"/>
    <property type="match status" value="1"/>
</dbReference>
<dbReference type="GO" id="GO:0004497">
    <property type="term" value="F:monooxygenase activity"/>
    <property type="evidence" value="ECO:0007669"/>
    <property type="project" value="TreeGrafter"/>
</dbReference>
<dbReference type="Proteomes" id="UP000001935">
    <property type="component" value="Chromosome"/>
</dbReference>
<dbReference type="OrthoDB" id="9790219at2"/>
<feature type="compositionally biased region" description="Pro residues" evidence="2">
    <location>
        <begin position="307"/>
        <end position="322"/>
    </location>
</feature>
<accession>Q2IK48</accession>
<dbReference type="AlphaFoldDB" id="Q2IK48"/>
<protein>
    <submittedName>
        <fullName evidence="3">Putative flavoprotein</fullName>
    </submittedName>
</protein>
<evidence type="ECO:0000256" key="2">
    <source>
        <dbReference type="SAM" id="MobiDB-lite"/>
    </source>
</evidence>
<dbReference type="Gene3D" id="3.50.50.60">
    <property type="entry name" value="FAD/NAD(P)-binding domain"/>
    <property type="match status" value="1"/>
</dbReference>
<dbReference type="InterPro" id="IPR050982">
    <property type="entry name" value="Auxin_biosynth/cation_transpt"/>
</dbReference>
<evidence type="ECO:0000313" key="3">
    <source>
        <dbReference type="EMBL" id="ABC82025.1"/>
    </source>
</evidence>
<evidence type="ECO:0000256" key="1">
    <source>
        <dbReference type="ARBA" id="ARBA00023002"/>
    </source>
</evidence>
<dbReference type="GO" id="GO:0050660">
    <property type="term" value="F:flavin adenine dinucleotide binding"/>
    <property type="evidence" value="ECO:0007669"/>
    <property type="project" value="TreeGrafter"/>
</dbReference>
<dbReference type="HOGENOM" id="CLU_006909_1_1_7"/>
<dbReference type="EMBL" id="CP000251">
    <property type="protein sequence ID" value="ABC82025.1"/>
    <property type="molecule type" value="Genomic_DNA"/>
</dbReference>
<dbReference type="KEGG" id="ade:Adeh_2255"/>
<dbReference type="PRINTS" id="PR00411">
    <property type="entry name" value="PNDRDTASEI"/>
</dbReference>
<dbReference type="eggNOG" id="COG2072">
    <property type="taxonomic scope" value="Bacteria"/>
</dbReference>
<name>Q2IK48_ANADE</name>
<proteinExistence type="predicted"/>
<dbReference type="RefSeq" id="WP_011421307.1">
    <property type="nucleotide sequence ID" value="NC_007760.1"/>
</dbReference>
<dbReference type="InterPro" id="IPR036188">
    <property type="entry name" value="FAD/NAD-bd_sf"/>
</dbReference>
<feature type="region of interest" description="Disordered" evidence="2">
    <location>
        <begin position="300"/>
        <end position="322"/>
    </location>
</feature>
<gene>
    <name evidence="3" type="ordered locus">Adeh_2255</name>
</gene>
<sequence length="419" mass="44993">MRRTDVVVIGGGQAGLAMSRCLDVRGIAHVVLERGAVGERWRSERWDSLRLLTPRWQSRLPGIAYRGPDPDGFMSRREVVGLLQAYARSFSAPVEAGVEVTALEPDGDGFRVEAPGRRWRARAVVIATGHCDRPAVPALAAALPPSVTQVVPSAYRSPDRLPPGGVLVVGASATGVQLADEIHRTGRPVTLAVGRHVRLPRRYRGRDVMWWLDRTGFLAEGADAVPDLEAARRQPSLQLVGRPDHRSLDLGVLAAAGVRLAGRLAGVEGGRVLLADDLAASVEAAKRRMERLLRRIDAHAARTGEPAPAPRPIPAPVAPPAPRTLDLRAEGIRTVLWATGYRRSYPWLRLPVLDARGELLHDGGVTPVPGLYVLGLQFLRRRNSSFLDGVGADAEHLAAHLARHLAHGVAGRAAGATAA</sequence>
<keyword evidence="1" id="KW-0560">Oxidoreductase</keyword>
<organism evidence="3 4">
    <name type="scientific">Anaeromyxobacter dehalogenans (strain 2CP-C)</name>
    <dbReference type="NCBI Taxonomy" id="290397"/>
    <lineage>
        <taxon>Bacteria</taxon>
        <taxon>Pseudomonadati</taxon>
        <taxon>Myxococcota</taxon>
        <taxon>Myxococcia</taxon>
        <taxon>Myxococcales</taxon>
        <taxon>Cystobacterineae</taxon>
        <taxon>Anaeromyxobacteraceae</taxon>
        <taxon>Anaeromyxobacter</taxon>
    </lineage>
</organism>
<dbReference type="PANTHER" id="PTHR43539:SF78">
    <property type="entry name" value="FLAVIN-CONTAINING MONOOXYGENASE"/>
    <property type="match status" value="1"/>
</dbReference>